<evidence type="ECO:0000313" key="3">
    <source>
        <dbReference type="EMBL" id="CAJ1396674.1"/>
    </source>
</evidence>
<comment type="similarity">
    <text evidence="1">Belongs to the iron/ascorbate-dependent oxidoreductase family.</text>
</comment>
<dbReference type="PROSITE" id="PS51471">
    <property type="entry name" value="FE2OG_OXY"/>
    <property type="match status" value="1"/>
</dbReference>
<evidence type="ECO:0000259" key="2">
    <source>
        <dbReference type="PROSITE" id="PS51471"/>
    </source>
</evidence>
<keyword evidence="1" id="KW-0479">Metal-binding</keyword>
<dbReference type="InterPro" id="IPR050231">
    <property type="entry name" value="Iron_ascorbate_oxido_reductase"/>
</dbReference>
<dbReference type="Pfam" id="PF03171">
    <property type="entry name" value="2OG-FeII_Oxy"/>
    <property type="match status" value="1"/>
</dbReference>
<dbReference type="AlphaFoldDB" id="A0AA36J032"/>
<dbReference type="PANTHER" id="PTHR47990">
    <property type="entry name" value="2-OXOGLUTARATE (2OG) AND FE(II)-DEPENDENT OXYGENASE SUPERFAMILY PROTEIN-RELATED"/>
    <property type="match status" value="1"/>
</dbReference>
<name>A0AA36J032_9DINO</name>
<dbReference type="InterPro" id="IPR027443">
    <property type="entry name" value="IPNS-like_sf"/>
</dbReference>
<dbReference type="InterPro" id="IPR005123">
    <property type="entry name" value="Oxoglu/Fe-dep_dioxygenase_dom"/>
</dbReference>
<dbReference type="Pfam" id="PF14226">
    <property type="entry name" value="DIOX_N"/>
    <property type="match status" value="1"/>
</dbReference>
<sequence>MWLRLPLDACVRRTHTWRSARTMTRISVVDMAAMADGREGQLRVAQALSKAFADTGFAVVTSTPVPEIALAQLRRSAMDFFHQPLAEKQMVNEGSAPGYGSSPYCRLEENGAQLLGDFTKPDDLVESLTYRPHEGLERLPDRPPELRPAVQEFGERVARFREVLNCACDLALGQDEGFFASKCGKGREALRLAFYPDLEEGATLLDGQMRYGEHVDSFGLTILNLDPANPEGLQVQIGEEWVDVPWVKGSFVLNVGALLSRWTNGYWKAAVHRVLFKRGQRLSIVSGALRPDDDVMLEPCGPGALAGEKFAPVRAGDFCQERVALHRPSYLQQKQLDAEAAQRLSEDIRSYRQ</sequence>
<keyword evidence="4" id="KW-1185">Reference proteome</keyword>
<evidence type="ECO:0000256" key="1">
    <source>
        <dbReference type="RuleBase" id="RU003682"/>
    </source>
</evidence>
<protein>
    <recommendedName>
        <fullName evidence="2">Fe2OG dioxygenase domain-containing protein</fullName>
    </recommendedName>
</protein>
<keyword evidence="1" id="KW-0408">Iron</keyword>
<gene>
    <name evidence="3" type="ORF">EVOR1521_LOCUS20862</name>
</gene>
<accession>A0AA36J032</accession>
<dbReference type="EMBL" id="CAUJNA010003240">
    <property type="protein sequence ID" value="CAJ1396674.1"/>
    <property type="molecule type" value="Genomic_DNA"/>
</dbReference>
<proteinExistence type="inferred from homology"/>
<dbReference type="GO" id="GO:0046872">
    <property type="term" value="F:metal ion binding"/>
    <property type="evidence" value="ECO:0007669"/>
    <property type="project" value="UniProtKB-KW"/>
</dbReference>
<dbReference type="InterPro" id="IPR044861">
    <property type="entry name" value="IPNS-like_FE2OG_OXY"/>
</dbReference>
<dbReference type="GO" id="GO:0016491">
    <property type="term" value="F:oxidoreductase activity"/>
    <property type="evidence" value="ECO:0007669"/>
    <property type="project" value="UniProtKB-KW"/>
</dbReference>
<dbReference type="Proteomes" id="UP001178507">
    <property type="component" value="Unassembled WGS sequence"/>
</dbReference>
<reference evidence="3" key="1">
    <citation type="submission" date="2023-08" db="EMBL/GenBank/DDBJ databases">
        <authorList>
            <person name="Chen Y."/>
            <person name="Shah S."/>
            <person name="Dougan E. K."/>
            <person name="Thang M."/>
            <person name="Chan C."/>
        </authorList>
    </citation>
    <scope>NUCLEOTIDE SEQUENCE</scope>
</reference>
<organism evidence="3 4">
    <name type="scientific">Effrenium voratum</name>
    <dbReference type="NCBI Taxonomy" id="2562239"/>
    <lineage>
        <taxon>Eukaryota</taxon>
        <taxon>Sar</taxon>
        <taxon>Alveolata</taxon>
        <taxon>Dinophyceae</taxon>
        <taxon>Suessiales</taxon>
        <taxon>Symbiodiniaceae</taxon>
        <taxon>Effrenium</taxon>
    </lineage>
</organism>
<keyword evidence="1" id="KW-0560">Oxidoreductase</keyword>
<comment type="caution">
    <text evidence="3">The sequence shown here is derived from an EMBL/GenBank/DDBJ whole genome shotgun (WGS) entry which is preliminary data.</text>
</comment>
<feature type="domain" description="Fe2OG dioxygenase" evidence="2">
    <location>
        <begin position="186"/>
        <end position="291"/>
    </location>
</feature>
<dbReference type="InterPro" id="IPR026992">
    <property type="entry name" value="DIOX_N"/>
</dbReference>
<evidence type="ECO:0000313" key="4">
    <source>
        <dbReference type="Proteomes" id="UP001178507"/>
    </source>
</evidence>
<dbReference type="Gene3D" id="2.60.120.330">
    <property type="entry name" value="B-lactam Antibiotic, Isopenicillin N Synthase, Chain"/>
    <property type="match status" value="1"/>
</dbReference>
<dbReference type="PRINTS" id="PR00682">
    <property type="entry name" value="IPNSYNTHASE"/>
</dbReference>
<dbReference type="SUPFAM" id="SSF51197">
    <property type="entry name" value="Clavaminate synthase-like"/>
    <property type="match status" value="1"/>
</dbReference>